<dbReference type="EMBL" id="BAAAJX010000006">
    <property type="protein sequence ID" value="GAA1493502.1"/>
    <property type="molecule type" value="Genomic_DNA"/>
</dbReference>
<dbReference type="InterPro" id="IPR000123">
    <property type="entry name" value="Reverse_transcriptase_msDNA"/>
</dbReference>
<keyword evidence="3" id="KW-0548">Nucleotidyltransferase</keyword>
<dbReference type="InterPro" id="IPR000477">
    <property type="entry name" value="RT_dom"/>
</dbReference>
<comment type="catalytic activity">
    <reaction evidence="7">
        <text>DNA(n) + a 2'-deoxyribonucleoside 5'-triphosphate = DNA(n+1) + diphosphate</text>
        <dbReference type="Rhea" id="RHEA:22508"/>
        <dbReference type="Rhea" id="RHEA-COMP:17339"/>
        <dbReference type="Rhea" id="RHEA-COMP:17340"/>
        <dbReference type="ChEBI" id="CHEBI:33019"/>
        <dbReference type="ChEBI" id="CHEBI:61560"/>
        <dbReference type="ChEBI" id="CHEBI:173112"/>
        <dbReference type="EC" id="2.7.7.49"/>
    </reaction>
</comment>
<dbReference type="PANTHER" id="PTHR34047:SF7">
    <property type="entry name" value="RNA-DIRECTED DNA POLYMERASE"/>
    <property type="match status" value="1"/>
</dbReference>
<evidence type="ECO:0000256" key="3">
    <source>
        <dbReference type="ARBA" id="ARBA00022695"/>
    </source>
</evidence>
<dbReference type="Proteomes" id="UP001501742">
    <property type="component" value="Unassembled WGS sequence"/>
</dbReference>
<organism evidence="10 11">
    <name type="scientific">Curtobacterium herbarum</name>
    <dbReference type="NCBI Taxonomy" id="150122"/>
    <lineage>
        <taxon>Bacteria</taxon>
        <taxon>Bacillati</taxon>
        <taxon>Actinomycetota</taxon>
        <taxon>Actinomycetes</taxon>
        <taxon>Micrococcales</taxon>
        <taxon>Microbacteriaceae</taxon>
        <taxon>Curtobacterium</taxon>
    </lineage>
</organism>
<evidence type="ECO:0000256" key="5">
    <source>
        <dbReference type="ARBA" id="ARBA00022842"/>
    </source>
</evidence>
<accession>A0ABP4K8C0</accession>
<evidence type="ECO:0000256" key="6">
    <source>
        <dbReference type="ARBA" id="ARBA00022918"/>
    </source>
</evidence>
<dbReference type="Pfam" id="PF00078">
    <property type="entry name" value="RVT_1"/>
    <property type="match status" value="1"/>
</dbReference>
<feature type="compositionally biased region" description="Polar residues" evidence="8">
    <location>
        <begin position="39"/>
        <end position="51"/>
    </location>
</feature>
<keyword evidence="5" id="KW-0460">Magnesium</keyword>
<dbReference type="CDD" id="cd03487">
    <property type="entry name" value="RT_Bac_retron_II"/>
    <property type="match status" value="1"/>
</dbReference>
<keyword evidence="6" id="KW-0695">RNA-directed DNA polymerase</keyword>
<evidence type="ECO:0000313" key="11">
    <source>
        <dbReference type="Proteomes" id="UP001501742"/>
    </source>
</evidence>
<evidence type="ECO:0000256" key="1">
    <source>
        <dbReference type="ARBA" id="ARBA00012493"/>
    </source>
</evidence>
<keyword evidence="11" id="KW-1185">Reference proteome</keyword>
<dbReference type="EC" id="2.7.7.49" evidence="1"/>
<feature type="region of interest" description="Disordered" evidence="8">
    <location>
        <begin position="26"/>
        <end position="82"/>
    </location>
</feature>
<keyword evidence="2" id="KW-0808">Transferase</keyword>
<sequence length="520" mass="56040">MVSGMVLLTGTAVSLVTVAASSYGGHVEFPGEADGARDASTSPGSPRGTQDQQDHTPREARRAPRARPHGGTDRSPGNPTPLDVVATALADAFLAADAWDVDHLTAAGYDVVGLERAYVGLAVRAALETYPRPPVGAPRQLAAALAGSPPLVRLHDARRDRRPVRVLLRRAVAVQAVPTVSSRLLVDTLPELARELDVTVGRLLWLADTRGWNRRPGPASPLHHHRHEWVHRPGRTPRLLEKPMDLLRRTQRTVLDELLAMLPVHDAAHGFVPGRSVVTGARVHVGQQVVVSADLTTFFASVRAPSVYGVFRSAGLAEPLAHVLTGLCTHRVPVHVLTAMPPGGDADERGALRRLLADSHLPQGAPTSPALANTVLRHLDARLAGWAASVGAAYTRYADDLTFSGGAELARRPDAFLRGVERIVTDQGYRLNAPKTRVRRAGVRQSVTGVVVNERTAPGRREVDRLHAVLHNCVVHGPVSQDRGGHADFRAHLLGRIGWVAQVHPAQAVRLRAEFDRIAW</sequence>
<dbReference type="InterPro" id="IPR051083">
    <property type="entry name" value="GrpII_Intron_Splice-Mob/Def"/>
</dbReference>
<feature type="compositionally biased region" description="Basic and acidic residues" evidence="8">
    <location>
        <begin position="52"/>
        <end position="62"/>
    </location>
</feature>
<keyword evidence="4" id="KW-0479">Metal-binding</keyword>
<dbReference type="PROSITE" id="PS50878">
    <property type="entry name" value="RT_POL"/>
    <property type="match status" value="1"/>
</dbReference>
<evidence type="ECO:0000256" key="2">
    <source>
        <dbReference type="ARBA" id="ARBA00022679"/>
    </source>
</evidence>
<dbReference type="PANTHER" id="PTHR34047">
    <property type="entry name" value="NUCLEAR INTRON MATURASE 1, MITOCHONDRIAL-RELATED"/>
    <property type="match status" value="1"/>
</dbReference>
<feature type="domain" description="Reverse transcriptase" evidence="9">
    <location>
        <begin position="211"/>
        <end position="452"/>
    </location>
</feature>
<gene>
    <name evidence="10" type="ORF">GCM10009627_18480</name>
</gene>
<reference evidence="11" key="1">
    <citation type="journal article" date="2019" name="Int. J. Syst. Evol. Microbiol.">
        <title>The Global Catalogue of Microorganisms (GCM) 10K type strain sequencing project: providing services to taxonomists for standard genome sequencing and annotation.</title>
        <authorList>
            <consortium name="The Broad Institute Genomics Platform"/>
            <consortium name="The Broad Institute Genome Sequencing Center for Infectious Disease"/>
            <person name="Wu L."/>
            <person name="Ma J."/>
        </authorList>
    </citation>
    <scope>NUCLEOTIDE SEQUENCE [LARGE SCALE GENOMIC DNA]</scope>
    <source>
        <strain evidence="11">JCM 12140</strain>
    </source>
</reference>
<comment type="caution">
    <text evidence="10">The sequence shown here is derived from an EMBL/GenBank/DDBJ whole genome shotgun (WGS) entry which is preliminary data.</text>
</comment>
<proteinExistence type="predicted"/>
<evidence type="ECO:0000256" key="8">
    <source>
        <dbReference type="SAM" id="MobiDB-lite"/>
    </source>
</evidence>
<evidence type="ECO:0000259" key="9">
    <source>
        <dbReference type="PROSITE" id="PS50878"/>
    </source>
</evidence>
<protein>
    <recommendedName>
        <fullName evidence="1">RNA-directed DNA polymerase</fullName>
        <ecNumber evidence="1">2.7.7.49</ecNumber>
    </recommendedName>
</protein>
<name>A0ABP4K8C0_9MICO</name>
<evidence type="ECO:0000256" key="4">
    <source>
        <dbReference type="ARBA" id="ARBA00022723"/>
    </source>
</evidence>
<dbReference type="PRINTS" id="PR00866">
    <property type="entry name" value="RNADNAPOLMS"/>
</dbReference>
<evidence type="ECO:0000313" key="10">
    <source>
        <dbReference type="EMBL" id="GAA1493502.1"/>
    </source>
</evidence>
<evidence type="ECO:0000256" key="7">
    <source>
        <dbReference type="ARBA" id="ARBA00048173"/>
    </source>
</evidence>